<dbReference type="RefSeq" id="WP_282587173.1">
    <property type="nucleotide sequence ID" value="NZ_JAMOIM010000018.1"/>
</dbReference>
<dbReference type="EC" id="2.4.-.-" evidence="2"/>
<keyword evidence="3" id="KW-1185">Reference proteome</keyword>
<proteinExistence type="predicted"/>
<evidence type="ECO:0000313" key="3">
    <source>
        <dbReference type="Proteomes" id="UP001165667"/>
    </source>
</evidence>
<dbReference type="InterPro" id="IPR028098">
    <property type="entry name" value="Glyco_trans_4-like_N"/>
</dbReference>
<dbReference type="Pfam" id="PF13439">
    <property type="entry name" value="Glyco_transf_4"/>
    <property type="match status" value="1"/>
</dbReference>
<dbReference type="SUPFAM" id="SSF53756">
    <property type="entry name" value="UDP-Glycosyltransferase/glycogen phosphorylase"/>
    <property type="match status" value="1"/>
</dbReference>
<evidence type="ECO:0000313" key="2">
    <source>
        <dbReference type="EMBL" id="MCW6510800.1"/>
    </source>
</evidence>
<keyword evidence="2" id="KW-0808">Transferase</keyword>
<organism evidence="2 3">
    <name type="scientific">Lichenifustis flavocetrariae</name>
    <dbReference type="NCBI Taxonomy" id="2949735"/>
    <lineage>
        <taxon>Bacteria</taxon>
        <taxon>Pseudomonadati</taxon>
        <taxon>Pseudomonadota</taxon>
        <taxon>Alphaproteobacteria</taxon>
        <taxon>Hyphomicrobiales</taxon>
        <taxon>Lichenihabitantaceae</taxon>
        <taxon>Lichenifustis</taxon>
    </lineage>
</organism>
<gene>
    <name evidence="2" type="ORF">M8523_22560</name>
</gene>
<keyword evidence="2" id="KW-0328">Glycosyltransferase</keyword>
<dbReference type="EMBL" id="JAMOIM010000018">
    <property type="protein sequence ID" value="MCW6510800.1"/>
    <property type="molecule type" value="Genomic_DNA"/>
</dbReference>
<dbReference type="PANTHER" id="PTHR12526">
    <property type="entry name" value="GLYCOSYLTRANSFERASE"/>
    <property type="match status" value="1"/>
</dbReference>
<name>A0AA41Z0W3_9HYPH</name>
<dbReference type="Proteomes" id="UP001165667">
    <property type="component" value="Unassembled WGS sequence"/>
</dbReference>
<protein>
    <submittedName>
        <fullName evidence="2">Glycosyltransferase</fullName>
        <ecNumber evidence="2">2.4.-.-</ecNumber>
    </submittedName>
</protein>
<dbReference type="AlphaFoldDB" id="A0AA41Z0W3"/>
<accession>A0AA41Z0W3</accession>
<comment type="caution">
    <text evidence="2">The sequence shown here is derived from an EMBL/GenBank/DDBJ whole genome shotgun (WGS) entry which is preliminary data.</text>
</comment>
<dbReference type="GO" id="GO:0016757">
    <property type="term" value="F:glycosyltransferase activity"/>
    <property type="evidence" value="ECO:0007669"/>
    <property type="project" value="UniProtKB-KW"/>
</dbReference>
<feature type="domain" description="Glycosyltransferase subfamily 4-like N-terminal" evidence="1">
    <location>
        <begin position="23"/>
        <end position="195"/>
    </location>
</feature>
<sequence length="401" mass="43451">MVAHSDQQDDPLRVVHVIRAPLGGLFRHVLDLAEGQIARGHAVGLVADNSLQDARIEAILKSLEPRLVLGLSRVRIHRSPHPSDIPALFHLAECIRVAKPSIVHGHGSKGGALTRLCGFVPGLPPHVRGYTPHGGSLNYKPGTRRHAFYMTVERFLRRQTDLLIFESGFIASRYGQFVGRPPALNRVIHNGVAPEEFAPVEPAPHAADFVYVGELRSAKGVDILLMALARVRALAGVTPTLALVGSGPDRDVLRQQAFSLGLTEQVTFHGAMSARRAFELGRTMVVPSRAESLPYVVLEAAAATIPLVATNVGGIPEIFGPLRRRLIPADSVADLADALMVAWNAAAPARAQEAQDLARYVQTRFSLDRMVDSVLTAYREALKPPFPRRAIEASHPLVLSS</sequence>
<dbReference type="Gene3D" id="3.40.50.2000">
    <property type="entry name" value="Glycogen Phosphorylase B"/>
    <property type="match status" value="2"/>
</dbReference>
<dbReference type="Pfam" id="PF13692">
    <property type="entry name" value="Glyco_trans_1_4"/>
    <property type="match status" value="1"/>
</dbReference>
<reference evidence="2" key="1">
    <citation type="submission" date="2022-05" db="EMBL/GenBank/DDBJ databases">
        <authorList>
            <person name="Pankratov T."/>
        </authorList>
    </citation>
    <scope>NUCLEOTIDE SEQUENCE</scope>
    <source>
        <strain evidence="2">BP6-180914</strain>
    </source>
</reference>
<evidence type="ECO:0000259" key="1">
    <source>
        <dbReference type="Pfam" id="PF13439"/>
    </source>
</evidence>